<evidence type="ECO:0000256" key="6">
    <source>
        <dbReference type="ARBA" id="ARBA00022692"/>
    </source>
</evidence>
<dbReference type="PANTHER" id="PTHR17554">
    <property type="entry name" value="TYRO PROTEIN TYROSINE KINASE-BINDING PROTEIN"/>
    <property type="match status" value="1"/>
</dbReference>
<comment type="subcellular location">
    <subcellularLocation>
        <location evidence="1">Cell membrane</location>
        <topology evidence="1">Single-pass type I membrane protein</topology>
    </subcellularLocation>
</comment>
<evidence type="ECO:0000256" key="11">
    <source>
        <dbReference type="ARBA" id="ARBA00022989"/>
    </source>
</evidence>
<evidence type="ECO:0000256" key="7">
    <source>
        <dbReference type="ARBA" id="ARBA00022723"/>
    </source>
</evidence>
<protein>
    <recommendedName>
        <fullName evidence="3">TYRO protein tyrosine kinase-binding protein</fullName>
    </recommendedName>
    <alternativeName>
        <fullName evidence="14">DNAX-activation protein 12</fullName>
    </alternativeName>
</protein>
<dbReference type="GO" id="GO:0046872">
    <property type="term" value="F:metal ion binding"/>
    <property type="evidence" value="ECO:0007669"/>
    <property type="project" value="UniProtKB-KW"/>
</dbReference>
<evidence type="ECO:0000256" key="5">
    <source>
        <dbReference type="ARBA" id="ARBA00022553"/>
    </source>
</evidence>
<dbReference type="EMBL" id="JAGEUA010000004">
    <property type="protein sequence ID" value="KAL0984989.1"/>
    <property type="molecule type" value="Genomic_DNA"/>
</dbReference>
<dbReference type="AlphaFoldDB" id="A0ABD0XLY4"/>
<evidence type="ECO:0000256" key="12">
    <source>
        <dbReference type="ARBA" id="ARBA00023136"/>
    </source>
</evidence>
<keyword evidence="17" id="KW-1185">Reference proteome</keyword>
<evidence type="ECO:0000256" key="14">
    <source>
        <dbReference type="ARBA" id="ARBA00031252"/>
    </source>
</evidence>
<feature type="transmembrane region" description="Helical" evidence="15">
    <location>
        <begin position="36"/>
        <end position="59"/>
    </location>
</feature>
<dbReference type="Proteomes" id="UP001557470">
    <property type="component" value="Unassembled WGS sequence"/>
</dbReference>
<keyword evidence="8" id="KW-0732">Signal</keyword>
<dbReference type="GO" id="GO:0002376">
    <property type="term" value="P:immune system process"/>
    <property type="evidence" value="ECO:0007669"/>
    <property type="project" value="UniProtKB-KW"/>
</dbReference>
<keyword evidence="11 15" id="KW-1133">Transmembrane helix</keyword>
<evidence type="ECO:0000256" key="3">
    <source>
        <dbReference type="ARBA" id="ARBA00022356"/>
    </source>
</evidence>
<evidence type="ECO:0000313" key="17">
    <source>
        <dbReference type="Proteomes" id="UP001557470"/>
    </source>
</evidence>
<sequence>MSKAWCIVSPVTGLFGPAKTEQVCGNCYEIDIGEMVGVIACDIILTFLIAFTAFCLATFQKRSRLASRLEGKEKTLTASQKTVEITESPYQELHGVQSEVYSDLQQFRK</sequence>
<keyword evidence="7" id="KW-0479">Metal-binding</keyword>
<evidence type="ECO:0000256" key="8">
    <source>
        <dbReference type="ARBA" id="ARBA00022729"/>
    </source>
</evidence>
<evidence type="ECO:0000313" key="16">
    <source>
        <dbReference type="EMBL" id="KAL0984989.1"/>
    </source>
</evidence>
<keyword evidence="10" id="KW-0391">Immunity</keyword>
<comment type="caution">
    <text evidence="16">The sequence shown here is derived from an EMBL/GenBank/DDBJ whole genome shotgun (WGS) entry which is preliminary data.</text>
</comment>
<organism evidence="16 17">
    <name type="scientific">Umbra pygmaea</name>
    <name type="common">Eastern mudminnow</name>
    <dbReference type="NCBI Taxonomy" id="75934"/>
    <lineage>
        <taxon>Eukaryota</taxon>
        <taxon>Metazoa</taxon>
        <taxon>Chordata</taxon>
        <taxon>Craniata</taxon>
        <taxon>Vertebrata</taxon>
        <taxon>Euteleostomi</taxon>
        <taxon>Actinopterygii</taxon>
        <taxon>Neopterygii</taxon>
        <taxon>Teleostei</taxon>
        <taxon>Protacanthopterygii</taxon>
        <taxon>Esociformes</taxon>
        <taxon>Umbridae</taxon>
        <taxon>Umbra</taxon>
    </lineage>
</organism>
<keyword evidence="12 15" id="KW-0472">Membrane</keyword>
<evidence type="ECO:0000256" key="10">
    <source>
        <dbReference type="ARBA" id="ARBA00022859"/>
    </source>
</evidence>
<keyword evidence="13" id="KW-1015">Disulfide bond</keyword>
<evidence type="ECO:0000256" key="4">
    <source>
        <dbReference type="ARBA" id="ARBA00022475"/>
    </source>
</evidence>
<dbReference type="GO" id="GO:0005886">
    <property type="term" value="C:plasma membrane"/>
    <property type="evidence" value="ECO:0007669"/>
    <property type="project" value="UniProtKB-SubCell"/>
</dbReference>
<name>A0ABD0XLY4_UMBPY</name>
<gene>
    <name evidence="16" type="ORF">UPYG_G00151510</name>
</gene>
<proteinExistence type="inferred from homology"/>
<evidence type="ECO:0000256" key="9">
    <source>
        <dbReference type="ARBA" id="ARBA00022837"/>
    </source>
</evidence>
<reference evidence="16 17" key="1">
    <citation type="submission" date="2024-06" db="EMBL/GenBank/DDBJ databases">
        <authorList>
            <person name="Pan Q."/>
            <person name="Wen M."/>
            <person name="Jouanno E."/>
            <person name="Zahm M."/>
            <person name="Klopp C."/>
            <person name="Cabau C."/>
            <person name="Louis A."/>
            <person name="Berthelot C."/>
            <person name="Parey E."/>
            <person name="Roest Crollius H."/>
            <person name="Montfort J."/>
            <person name="Robinson-Rechavi M."/>
            <person name="Bouchez O."/>
            <person name="Lampietro C."/>
            <person name="Lopez Roques C."/>
            <person name="Donnadieu C."/>
            <person name="Postlethwait J."/>
            <person name="Bobe J."/>
            <person name="Verreycken H."/>
            <person name="Guiguen Y."/>
        </authorList>
    </citation>
    <scope>NUCLEOTIDE SEQUENCE [LARGE SCALE GENOMIC DNA]</scope>
    <source>
        <strain evidence="16">Up_M1</strain>
        <tissue evidence="16">Testis</tissue>
    </source>
</reference>
<keyword evidence="5" id="KW-0597">Phosphoprotein</keyword>
<keyword evidence="9" id="KW-0106">Calcium</keyword>
<keyword evidence="4" id="KW-1003">Cell membrane</keyword>
<evidence type="ECO:0000256" key="13">
    <source>
        <dbReference type="ARBA" id="ARBA00023157"/>
    </source>
</evidence>
<dbReference type="InterPro" id="IPR026200">
    <property type="entry name" value="Tyrobp"/>
</dbReference>
<dbReference type="PANTHER" id="PTHR17554:SF2">
    <property type="entry name" value="TYRO PROTEIN TYROSINE KINASE-BINDING PROTEIN"/>
    <property type="match status" value="1"/>
</dbReference>
<evidence type="ECO:0000256" key="2">
    <source>
        <dbReference type="ARBA" id="ARBA00009791"/>
    </source>
</evidence>
<comment type="similarity">
    <text evidence="2">Belongs to the TYROBP family.</text>
</comment>
<evidence type="ECO:0000256" key="1">
    <source>
        <dbReference type="ARBA" id="ARBA00004251"/>
    </source>
</evidence>
<evidence type="ECO:0000256" key="15">
    <source>
        <dbReference type="SAM" id="Phobius"/>
    </source>
</evidence>
<keyword evidence="6 15" id="KW-0812">Transmembrane</keyword>
<accession>A0ABD0XLY4</accession>